<keyword evidence="2" id="KW-0812">Transmembrane</keyword>
<evidence type="ECO:0000256" key="2">
    <source>
        <dbReference type="SAM" id="Phobius"/>
    </source>
</evidence>
<evidence type="ECO:0000313" key="3">
    <source>
        <dbReference type="EMBL" id="KAF7486790.1"/>
    </source>
</evidence>
<protein>
    <recommendedName>
        <fullName evidence="6">Ion transport domain-containing protein</fullName>
    </recommendedName>
</protein>
<reference evidence="3" key="2">
    <citation type="submission" date="2020-08" db="EMBL/GenBank/DDBJ databases">
        <authorList>
            <person name="Shumante A."/>
            <person name="Zimin A.V."/>
            <person name="Puiu D."/>
            <person name="Salzberg S.L."/>
        </authorList>
    </citation>
    <scope>NUCLEOTIDE SEQUENCE</scope>
    <source>
        <strain evidence="3">WC2-LM</strain>
        <tissue evidence="3">Liver</tissue>
    </source>
</reference>
<evidence type="ECO:0000313" key="4">
    <source>
        <dbReference type="EMBL" id="VTJ51257.1"/>
    </source>
</evidence>
<dbReference type="PANTHER" id="PTHR10877">
    <property type="entry name" value="POLYCYSTIN FAMILY MEMBER"/>
    <property type="match status" value="1"/>
</dbReference>
<evidence type="ECO:0000313" key="5">
    <source>
        <dbReference type="Proteomes" id="UP000335636"/>
    </source>
</evidence>
<dbReference type="InterPro" id="IPR051223">
    <property type="entry name" value="Polycystin"/>
</dbReference>
<organism evidence="4 5">
    <name type="scientific">Marmota monax</name>
    <name type="common">Woodchuck</name>
    <dbReference type="NCBI Taxonomy" id="9995"/>
    <lineage>
        <taxon>Eukaryota</taxon>
        <taxon>Metazoa</taxon>
        <taxon>Chordata</taxon>
        <taxon>Craniata</taxon>
        <taxon>Vertebrata</taxon>
        <taxon>Euteleostomi</taxon>
        <taxon>Mammalia</taxon>
        <taxon>Eutheria</taxon>
        <taxon>Euarchontoglires</taxon>
        <taxon>Glires</taxon>
        <taxon>Rodentia</taxon>
        <taxon>Sciuromorpha</taxon>
        <taxon>Sciuridae</taxon>
        <taxon>Xerinae</taxon>
        <taxon>Marmotini</taxon>
        <taxon>Marmota</taxon>
    </lineage>
</organism>
<dbReference type="EMBL" id="WJEC01000026">
    <property type="protein sequence ID" value="KAF7486790.1"/>
    <property type="molecule type" value="Genomic_DNA"/>
</dbReference>
<dbReference type="AlphaFoldDB" id="A0A5E4A1X0"/>
<name>A0A5E4A1X0_MARMO</name>
<dbReference type="Proteomes" id="UP000335636">
    <property type="component" value="Unassembled WGS sequence"/>
</dbReference>
<dbReference type="GO" id="GO:0016020">
    <property type="term" value="C:membrane"/>
    <property type="evidence" value="ECO:0007669"/>
    <property type="project" value="TreeGrafter"/>
</dbReference>
<dbReference type="GO" id="GO:0005262">
    <property type="term" value="F:calcium channel activity"/>
    <property type="evidence" value="ECO:0007669"/>
    <property type="project" value="TreeGrafter"/>
</dbReference>
<sequence length="129" mass="14125">MNMITSALRRAWGDISGFITIIIIMLLAYSIAVLSYSPVLGSFLIGSCIIFMTFVVLNLFISVILVAFSEEQKCGQLSEEEEIIDLLLMKIFSFLGISYKGEDPQSGSDQAESAPKAWVPQPAQSVPNV</sequence>
<feature type="transmembrane region" description="Helical" evidence="2">
    <location>
        <begin position="43"/>
        <end position="68"/>
    </location>
</feature>
<proteinExistence type="predicted"/>
<keyword evidence="2" id="KW-0472">Membrane</keyword>
<evidence type="ECO:0000256" key="1">
    <source>
        <dbReference type="SAM" id="MobiDB-lite"/>
    </source>
</evidence>
<gene>
    <name evidence="3" type="ORF">GHT09_000745</name>
    <name evidence="4" type="ORF">MONAX_5E046636</name>
</gene>
<reference evidence="4 5" key="1">
    <citation type="submission" date="2019-04" db="EMBL/GenBank/DDBJ databases">
        <authorList>
            <person name="Alioto T."/>
            <person name="Alioto T."/>
        </authorList>
    </citation>
    <scope>NUCLEOTIDE SEQUENCE [LARGE SCALE GENOMIC DNA]</scope>
</reference>
<dbReference type="EMBL" id="CABDUW010000003">
    <property type="protein sequence ID" value="VTJ51257.1"/>
    <property type="molecule type" value="Genomic_DNA"/>
</dbReference>
<dbReference type="GO" id="GO:0050982">
    <property type="term" value="P:detection of mechanical stimulus"/>
    <property type="evidence" value="ECO:0007669"/>
    <property type="project" value="TreeGrafter"/>
</dbReference>
<evidence type="ECO:0008006" key="6">
    <source>
        <dbReference type="Google" id="ProtNLM"/>
    </source>
</evidence>
<keyword evidence="5" id="KW-1185">Reference proteome</keyword>
<accession>A0A5E4A1X0</accession>
<dbReference type="PANTHER" id="PTHR10877:SF134">
    <property type="entry name" value="POLYCYSTIN-1-LIKE PROTEIN 2"/>
    <property type="match status" value="1"/>
</dbReference>
<feature type="transmembrane region" description="Helical" evidence="2">
    <location>
        <begin position="12"/>
        <end position="37"/>
    </location>
</feature>
<feature type="region of interest" description="Disordered" evidence="1">
    <location>
        <begin position="103"/>
        <end position="129"/>
    </location>
</feature>
<dbReference type="Proteomes" id="UP000662637">
    <property type="component" value="Unassembled WGS sequence"/>
</dbReference>
<keyword evidence="2" id="KW-1133">Transmembrane helix</keyword>